<comment type="similarity">
    <text evidence="1">Belongs to the NmrA-type oxidoreductase family.</text>
</comment>
<evidence type="ECO:0000256" key="1">
    <source>
        <dbReference type="ARBA" id="ARBA00006328"/>
    </source>
</evidence>
<dbReference type="EMBL" id="JABEYC010000580">
    <property type="protein sequence ID" value="KAF4975996.1"/>
    <property type="molecule type" value="Genomic_DNA"/>
</dbReference>
<protein>
    <recommendedName>
        <fullName evidence="4">NmrA-like domain-containing protein</fullName>
    </recommendedName>
</protein>
<accession>A0A8H4UG67</accession>
<dbReference type="InterPro" id="IPR008030">
    <property type="entry name" value="NmrA-like"/>
</dbReference>
<dbReference type="InterPro" id="IPR036291">
    <property type="entry name" value="NAD(P)-bd_dom_sf"/>
</dbReference>
<dbReference type="GO" id="GO:0016491">
    <property type="term" value="F:oxidoreductase activity"/>
    <property type="evidence" value="ECO:0007669"/>
    <property type="project" value="UniProtKB-KW"/>
</dbReference>
<evidence type="ECO:0000256" key="2">
    <source>
        <dbReference type="ARBA" id="ARBA00022857"/>
    </source>
</evidence>
<dbReference type="GO" id="GO:0005634">
    <property type="term" value="C:nucleus"/>
    <property type="evidence" value="ECO:0007669"/>
    <property type="project" value="TreeGrafter"/>
</dbReference>
<name>A0A8H4UG67_9HYPO</name>
<proteinExistence type="inferred from homology"/>
<evidence type="ECO:0000313" key="5">
    <source>
        <dbReference type="EMBL" id="KAF4975996.1"/>
    </source>
</evidence>
<dbReference type="PANTHER" id="PTHR42748:SF30">
    <property type="entry name" value="NMRA-LIKE DOMAIN-CONTAINING PROTEIN"/>
    <property type="match status" value="1"/>
</dbReference>
<reference evidence="5" key="1">
    <citation type="journal article" date="2020" name="BMC Genomics">
        <title>Correction to: Identification and distribution of gene clusters required for synthesis of sphingolipid metabolism inhibitors in diverse species of the filamentous fungus Fusarium.</title>
        <authorList>
            <person name="Kim H.S."/>
            <person name="Lohmar J.M."/>
            <person name="Busman M."/>
            <person name="Brown D.W."/>
            <person name="Naumann T.A."/>
            <person name="Divon H.H."/>
            <person name="Lysoe E."/>
            <person name="Uhlig S."/>
            <person name="Proctor R.H."/>
        </authorList>
    </citation>
    <scope>NUCLEOTIDE SEQUENCE</scope>
    <source>
        <strain evidence="5">NRRL 22465</strain>
    </source>
</reference>
<evidence type="ECO:0000313" key="6">
    <source>
        <dbReference type="Proteomes" id="UP000635477"/>
    </source>
</evidence>
<dbReference type="SUPFAM" id="SSF51735">
    <property type="entry name" value="NAD(P)-binding Rossmann-fold domains"/>
    <property type="match status" value="1"/>
</dbReference>
<dbReference type="Pfam" id="PF05368">
    <property type="entry name" value="NmrA"/>
    <property type="match status" value="1"/>
</dbReference>
<gene>
    <name evidence="5" type="ORF">FZEAL_7282</name>
</gene>
<sequence>MSPQSTRTIVVVGGTGAQGQGVIKALLSGLYGDAWRIRALTRSPDSPKAQSLLLNLQTSDGRLSLFPGHPYDATGLRHAFAGVYGVFAMTSEIYHGKTLVNEEDLKHEIQAGKNMVLAAKECGVKHFVFSSLPDVAEVSGGQFPGVHHMNNKAIIEEFARKELNGFTSLMPVSRNIVVYKWTDPTDDMGAFAAKIFAVGVEKTNGKTFLAMSAQLSADDMAKTFTRVTGRPAVHSPISFEEFARVAAPLVGPAFKEDAKQMMEWAAVMPWDRICYGSMDPEDDVSKEILELKASSFETWLKRSGWTGPTKLYEE</sequence>
<dbReference type="PANTHER" id="PTHR42748">
    <property type="entry name" value="NITROGEN METABOLITE REPRESSION PROTEIN NMRA FAMILY MEMBER"/>
    <property type="match status" value="1"/>
</dbReference>
<dbReference type="InterPro" id="IPR051164">
    <property type="entry name" value="NmrA-like_oxidored"/>
</dbReference>
<dbReference type="OrthoDB" id="3358371at2759"/>
<comment type="caution">
    <text evidence="5">The sequence shown here is derived from an EMBL/GenBank/DDBJ whole genome shotgun (WGS) entry which is preliminary data.</text>
</comment>
<dbReference type="AlphaFoldDB" id="A0A8H4UG67"/>
<evidence type="ECO:0000256" key="3">
    <source>
        <dbReference type="ARBA" id="ARBA00023002"/>
    </source>
</evidence>
<reference evidence="5" key="2">
    <citation type="submission" date="2020-05" db="EMBL/GenBank/DDBJ databases">
        <authorList>
            <person name="Kim H.-S."/>
            <person name="Proctor R.H."/>
            <person name="Brown D.W."/>
        </authorList>
    </citation>
    <scope>NUCLEOTIDE SEQUENCE</scope>
    <source>
        <strain evidence="5">NRRL 22465</strain>
    </source>
</reference>
<keyword evidence="6" id="KW-1185">Reference proteome</keyword>
<organism evidence="5 6">
    <name type="scientific">Fusarium zealandicum</name>
    <dbReference type="NCBI Taxonomy" id="1053134"/>
    <lineage>
        <taxon>Eukaryota</taxon>
        <taxon>Fungi</taxon>
        <taxon>Dikarya</taxon>
        <taxon>Ascomycota</taxon>
        <taxon>Pezizomycotina</taxon>
        <taxon>Sordariomycetes</taxon>
        <taxon>Hypocreomycetidae</taxon>
        <taxon>Hypocreales</taxon>
        <taxon>Nectriaceae</taxon>
        <taxon>Fusarium</taxon>
        <taxon>Fusarium staphyleae species complex</taxon>
    </lineage>
</organism>
<feature type="domain" description="NmrA-like" evidence="4">
    <location>
        <begin position="6"/>
        <end position="162"/>
    </location>
</feature>
<keyword evidence="3" id="KW-0560">Oxidoreductase</keyword>
<keyword evidence="2" id="KW-0521">NADP</keyword>
<dbReference type="Gene3D" id="3.40.50.720">
    <property type="entry name" value="NAD(P)-binding Rossmann-like Domain"/>
    <property type="match status" value="1"/>
</dbReference>
<evidence type="ECO:0000259" key="4">
    <source>
        <dbReference type="Pfam" id="PF05368"/>
    </source>
</evidence>
<dbReference type="Proteomes" id="UP000635477">
    <property type="component" value="Unassembled WGS sequence"/>
</dbReference>